<evidence type="ECO:0000313" key="3">
    <source>
        <dbReference type="EMBL" id="QCX08904.1"/>
    </source>
</evidence>
<organism evidence="3">
    <name type="scientific">Aegilops speltoides</name>
    <name type="common">Goatgrass</name>
    <name type="synonym">Triticum speltoides</name>
    <dbReference type="NCBI Taxonomy" id="4573"/>
    <lineage>
        <taxon>Eukaryota</taxon>
        <taxon>Viridiplantae</taxon>
        <taxon>Streptophyta</taxon>
        <taxon>Embryophyta</taxon>
        <taxon>Tracheophyta</taxon>
        <taxon>Spermatophyta</taxon>
        <taxon>Magnoliopsida</taxon>
        <taxon>Liliopsida</taxon>
        <taxon>Poales</taxon>
        <taxon>Poaceae</taxon>
        <taxon>BOP clade</taxon>
        <taxon>Pooideae</taxon>
        <taxon>Triticodae</taxon>
        <taxon>Triticeae</taxon>
        <taxon>Triticinae</taxon>
        <taxon>Aegilops</taxon>
    </lineage>
</organism>
<feature type="signal peptide" evidence="2">
    <location>
        <begin position="1"/>
        <end position="25"/>
    </location>
</feature>
<sequence>MAARGGKALVLAMLISFLAVQGTLGLDFAACYCQHNKWCMKLMPPGSGTELYCLKKSIRECTSLRCSKRAPSVMPLADPVNPVTDEGSMAVPAGGADHGEFHITEGSVAAAAGGADHGDFNTAEEDAAP</sequence>
<reference evidence="3" key="1">
    <citation type="journal article" date="2019" name="Plant J.">
        <title>The highly divergent Jekyll genes, required for sexual reproduction, are lineage specific for the related grass tribes Triticeae and Bromeae.</title>
        <authorList>
            <person name="Radchuk V."/>
            <person name="Sharma R."/>
            <person name="Potokina E."/>
            <person name="Radchuk R."/>
            <person name="Weier D."/>
            <person name="Munz E."/>
            <person name="Schreiber M."/>
            <person name="Mascher M."/>
            <person name="Stein N."/>
            <person name="Wicker T."/>
            <person name="Kilian B."/>
            <person name="Borisjuk L."/>
        </authorList>
    </citation>
    <scope>NUCLEOTIDE SEQUENCE</scope>
</reference>
<evidence type="ECO:0000256" key="1">
    <source>
        <dbReference type="SAM" id="MobiDB-lite"/>
    </source>
</evidence>
<proteinExistence type="evidence at transcript level"/>
<name>A0A4Y5PVZ4_AEGSP</name>
<evidence type="ECO:0000256" key="2">
    <source>
        <dbReference type="SAM" id="SignalP"/>
    </source>
</evidence>
<dbReference type="EMBL" id="MK432919">
    <property type="protein sequence ID" value="QCX08904.1"/>
    <property type="molecule type" value="mRNA"/>
</dbReference>
<protein>
    <submittedName>
        <fullName evidence="3">Jekyll 3</fullName>
    </submittedName>
</protein>
<accession>A0A4Y5PVZ4</accession>
<feature type="region of interest" description="Disordered" evidence="1">
    <location>
        <begin position="77"/>
        <end position="96"/>
    </location>
</feature>
<keyword evidence="2" id="KW-0732">Signal</keyword>
<dbReference type="AlphaFoldDB" id="A0A4Y5PVZ4"/>
<feature type="chain" id="PRO_5021283171" evidence="2">
    <location>
        <begin position="26"/>
        <end position="129"/>
    </location>
</feature>